<dbReference type="InterPro" id="IPR038987">
    <property type="entry name" value="MoeA-like"/>
</dbReference>
<keyword evidence="4 7" id="KW-0500">Molybdenum</keyword>
<dbReference type="PANTHER" id="PTHR10192">
    <property type="entry name" value="MOLYBDOPTERIN BIOSYNTHESIS PROTEIN"/>
    <property type="match status" value="1"/>
</dbReference>
<keyword evidence="10" id="KW-1185">Reference proteome</keyword>
<reference evidence="9 10" key="1">
    <citation type="journal article" date="2014" name="J. Microbiol.">
        <title>Diaminobutyricibacter tongyongensis gen. nov., sp. nov. and Homoserinibacter gongjuensis gen. nov., sp. nov. belong to the family Microbacteriaceae.</title>
        <authorList>
            <person name="Kim S.J."/>
            <person name="Ahn J.H."/>
            <person name="Weon H.Y."/>
            <person name="Hamada M."/>
            <person name="Suzuki K."/>
            <person name="Kwon S.W."/>
        </authorList>
    </citation>
    <scope>NUCLEOTIDE SEQUENCE [LARGE SCALE GENOMIC DNA]</scope>
    <source>
        <strain evidence="9 10">NBRC 108724</strain>
    </source>
</reference>
<dbReference type="Gene3D" id="2.40.340.10">
    <property type="entry name" value="MoeA, C-terminal, domain IV"/>
    <property type="match status" value="1"/>
</dbReference>
<dbReference type="Gene3D" id="3.40.980.10">
    <property type="entry name" value="MoaB/Mog-like domain"/>
    <property type="match status" value="1"/>
</dbReference>
<evidence type="ECO:0000259" key="8">
    <source>
        <dbReference type="SMART" id="SM00852"/>
    </source>
</evidence>
<dbReference type="Pfam" id="PF03453">
    <property type="entry name" value="MoeA_N"/>
    <property type="match status" value="1"/>
</dbReference>
<dbReference type="Gene3D" id="3.90.105.10">
    <property type="entry name" value="Molybdopterin biosynthesis moea protein, domain 2"/>
    <property type="match status" value="1"/>
</dbReference>
<evidence type="ECO:0000256" key="5">
    <source>
        <dbReference type="ARBA" id="ARBA00023150"/>
    </source>
</evidence>
<evidence type="ECO:0000256" key="7">
    <source>
        <dbReference type="RuleBase" id="RU365090"/>
    </source>
</evidence>
<dbReference type="InterPro" id="IPR008284">
    <property type="entry name" value="MoCF_biosynth_CS"/>
</dbReference>
<dbReference type="Proteomes" id="UP000474967">
    <property type="component" value="Unassembled WGS sequence"/>
</dbReference>
<dbReference type="SUPFAM" id="SSF53448">
    <property type="entry name" value="Nucleotide-diphospho-sugar transferases"/>
    <property type="match status" value="1"/>
</dbReference>
<dbReference type="Gene3D" id="2.170.190.11">
    <property type="entry name" value="Molybdopterin biosynthesis moea protein, domain 3"/>
    <property type="match status" value="1"/>
</dbReference>
<evidence type="ECO:0000256" key="2">
    <source>
        <dbReference type="ARBA" id="ARBA00005046"/>
    </source>
</evidence>
<accession>A0A6L9XT51</accession>
<dbReference type="GO" id="GO:0016779">
    <property type="term" value="F:nucleotidyltransferase activity"/>
    <property type="evidence" value="ECO:0007669"/>
    <property type="project" value="UniProtKB-ARBA"/>
</dbReference>
<dbReference type="AlphaFoldDB" id="A0A6L9XT51"/>
<dbReference type="InterPro" id="IPR036688">
    <property type="entry name" value="MoeA_C_domain_IV_sf"/>
</dbReference>
<comment type="pathway">
    <text evidence="2 7">Cofactor biosynthesis; molybdopterin biosynthesis.</text>
</comment>
<dbReference type="GO" id="GO:0061599">
    <property type="term" value="F:molybdopterin molybdotransferase activity"/>
    <property type="evidence" value="ECO:0007669"/>
    <property type="project" value="UniProtKB-UniRule"/>
</dbReference>
<keyword evidence="5 7" id="KW-0501">Molybdenum cofactor biosynthesis</keyword>
<keyword evidence="7 9" id="KW-0808">Transferase</keyword>
<dbReference type="SUPFAM" id="SSF63882">
    <property type="entry name" value="MoeA N-terminal region -like"/>
    <property type="match status" value="1"/>
</dbReference>
<dbReference type="GO" id="GO:0005829">
    <property type="term" value="C:cytosol"/>
    <property type="evidence" value="ECO:0007669"/>
    <property type="project" value="TreeGrafter"/>
</dbReference>
<dbReference type="Pfam" id="PF00994">
    <property type="entry name" value="MoCF_biosynth"/>
    <property type="match status" value="1"/>
</dbReference>
<dbReference type="RefSeq" id="WP_163287693.1">
    <property type="nucleotide sequence ID" value="NZ_JAAGWY010000001.1"/>
</dbReference>
<dbReference type="InterPro" id="IPR005110">
    <property type="entry name" value="MoeA_linker/N"/>
</dbReference>
<comment type="function">
    <text evidence="1 7">Catalyzes the insertion of molybdate into adenylated molybdopterin with the concomitant release of AMP.</text>
</comment>
<keyword evidence="7" id="KW-0460">Magnesium</keyword>
<evidence type="ECO:0000256" key="3">
    <source>
        <dbReference type="ARBA" id="ARBA00010763"/>
    </source>
</evidence>
<dbReference type="InterPro" id="IPR029044">
    <property type="entry name" value="Nucleotide-diphossugar_trans"/>
</dbReference>
<dbReference type="InterPro" id="IPR025877">
    <property type="entry name" value="MobA-like_NTP_Trfase"/>
</dbReference>
<gene>
    <name evidence="9" type="ORF">G3T36_01765</name>
</gene>
<sequence length="615" mass="62707">MPTFTTADVDAIILAGGRAVRLGGRDKGALVYEGRTLIERALAAAASASHRVVVGDPATAAVPSGVRVVREEPMFSGPASAVMAGVDALAEAGSTATWVFVLACDVVRSAELTGALLAGAERHPDADGVVPIDQESRRQLLVGLYRVSALRASRDGIGDVANISMKRLLEPLSLVELPDDGYASADVDTPEQAQALGIELPATAPATASVTAPAQAPSIADARLLAHELGAARPASVHRAGLAAAAGLTLADDVTSPSPVPAFANSAMDGWAVAGNWPWRLGEPIHAGDDVRHRSLEPGCASPIMTGAEVPAGTWAVVRSEDGVVAPVGTGAGEWELSLRPGLGDPREGHHIRPAGEEAAVGEVVLHRGEVLTPPRLGFAAACGCDDLPVRVPPTVDLVVVGDELVASGASGAGRIRDALTPQLVPLIEGAGARSGSVGQVRDQTADIRAAIERSAGDLIIVTGGTSIGTADHTRGVLESMGVRVVIDGIAMRPGRPALVAVLQRGTVAICLPGNPLAAMLAALVLLGPMVEGMLGRPLTRLPLIRLAADIPNPRQGSLLVPCAFGPDGRAKPTGWADSGMVRGLALADTVAILPQGGASQEDRLPALPLAWSRP</sequence>
<evidence type="ECO:0000313" key="9">
    <source>
        <dbReference type="EMBL" id="NEN04590.1"/>
    </source>
</evidence>
<dbReference type="Gene3D" id="3.90.550.10">
    <property type="entry name" value="Spore Coat Polysaccharide Biosynthesis Protein SpsA, Chain A"/>
    <property type="match status" value="1"/>
</dbReference>
<evidence type="ECO:0000256" key="6">
    <source>
        <dbReference type="ARBA" id="ARBA00047317"/>
    </source>
</evidence>
<dbReference type="SMART" id="SM00852">
    <property type="entry name" value="MoCF_biosynth"/>
    <property type="match status" value="1"/>
</dbReference>
<keyword evidence="7" id="KW-0479">Metal-binding</keyword>
<dbReference type="EMBL" id="JAAGWY010000001">
    <property type="protein sequence ID" value="NEN04590.1"/>
    <property type="molecule type" value="Genomic_DNA"/>
</dbReference>
<dbReference type="GO" id="GO:0006777">
    <property type="term" value="P:Mo-molybdopterin cofactor biosynthetic process"/>
    <property type="evidence" value="ECO:0007669"/>
    <property type="project" value="UniProtKB-UniRule"/>
</dbReference>
<name>A0A6L9XT51_9MICO</name>
<evidence type="ECO:0000313" key="10">
    <source>
        <dbReference type="Proteomes" id="UP000474967"/>
    </source>
</evidence>
<comment type="similarity">
    <text evidence="3 7">Belongs to the MoeA family.</text>
</comment>
<dbReference type="GO" id="GO:0046872">
    <property type="term" value="F:metal ion binding"/>
    <property type="evidence" value="ECO:0007669"/>
    <property type="project" value="UniProtKB-UniRule"/>
</dbReference>
<dbReference type="UniPathway" id="UPA00344"/>
<comment type="caution">
    <text evidence="9">The sequence shown here is derived from an EMBL/GenBank/DDBJ whole genome shotgun (WGS) entry which is preliminary data.</text>
</comment>
<dbReference type="InterPro" id="IPR036135">
    <property type="entry name" value="MoeA_linker/N_sf"/>
</dbReference>
<proteinExistence type="inferred from homology"/>
<comment type="catalytic activity">
    <reaction evidence="6">
        <text>adenylyl-molybdopterin + molybdate = Mo-molybdopterin + AMP + H(+)</text>
        <dbReference type="Rhea" id="RHEA:35047"/>
        <dbReference type="ChEBI" id="CHEBI:15378"/>
        <dbReference type="ChEBI" id="CHEBI:36264"/>
        <dbReference type="ChEBI" id="CHEBI:62727"/>
        <dbReference type="ChEBI" id="CHEBI:71302"/>
        <dbReference type="ChEBI" id="CHEBI:456215"/>
        <dbReference type="EC" id="2.10.1.1"/>
    </reaction>
</comment>
<dbReference type="SUPFAM" id="SSF53218">
    <property type="entry name" value="Molybdenum cofactor biosynthesis proteins"/>
    <property type="match status" value="1"/>
</dbReference>
<protein>
    <recommendedName>
        <fullName evidence="7">Molybdopterin molybdenumtransferase</fullName>
        <ecNumber evidence="7">2.10.1.1</ecNumber>
    </recommendedName>
</protein>
<dbReference type="InterPro" id="IPR036425">
    <property type="entry name" value="MoaB/Mog-like_dom_sf"/>
</dbReference>
<dbReference type="EC" id="2.10.1.1" evidence="7"/>
<dbReference type="PROSITE" id="PS01079">
    <property type="entry name" value="MOCF_BIOSYNTHESIS_2"/>
    <property type="match status" value="1"/>
</dbReference>
<dbReference type="CDD" id="cd00887">
    <property type="entry name" value="MoeA"/>
    <property type="match status" value="1"/>
</dbReference>
<dbReference type="Pfam" id="PF12804">
    <property type="entry name" value="NTP_transf_3"/>
    <property type="match status" value="1"/>
</dbReference>
<feature type="domain" description="MoaB/Mog" evidence="8">
    <location>
        <begin position="397"/>
        <end position="533"/>
    </location>
</feature>
<dbReference type="InterPro" id="IPR001453">
    <property type="entry name" value="MoaB/Mog_dom"/>
</dbReference>
<evidence type="ECO:0000256" key="4">
    <source>
        <dbReference type="ARBA" id="ARBA00022505"/>
    </source>
</evidence>
<comment type="cofactor">
    <cofactor evidence="7">
        <name>Mg(2+)</name>
        <dbReference type="ChEBI" id="CHEBI:18420"/>
    </cofactor>
</comment>
<dbReference type="PANTHER" id="PTHR10192:SF5">
    <property type="entry name" value="GEPHYRIN"/>
    <property type="match status" value="1"/>
</dbReference>
<evidence type="ECO:0000256" key="1">
    <source>
        <dbReference type="ARBA" id="ARBA00002901"/>
    </source>
</evidence>
<organism evidence="9 10">
    <name type="scientific">Leifsonia tongyongensis</name>
    <dbReference type="NCBI Taxonomy" id="1268043"/>
    <lineage>
        <taxon>Bacteria</taxon>
        <taxon>Bacillati</taxon>
        <taxon>Actinomycetota</taxon>
        <taxon>Actinomycetes</taxon>
        <taxon>Micrococcales</taxon>
        <taxon>Microbacteriaceae</taxon>
        <taxon>Leifsonia</taxon>
    </lineage>
</organism>